<keyword evidence="3" id="KW-0677">Repeat</keyword>
<dbReference type="InterPro" id="IPR018357">
    <property type="entry name" value="Hexapep_transf_CS"/>
</dbReference>
<dbReference type="InterPro" id="IPR051159">
    <property type="entry name" value="Hexapeptide_acetyltransf"/>
</dbReference>
<dbReference type="PROSITE" id="PS00101">
    <property type="entry name" value="HEXAPEP_TRANSFERASES"/>
    <property type="match status" value="1"/>
</dbReference>
<evidence type="ECO:0000313" key="6">
    <source>
        <dbReference type="Proteomes" id="UP000295565"/>
    </source>
</evidence>
<gene>
    <name evidence="5" type="ORF">EV690_3013</name>
</gene>
<evidence type="ECO:0000256" key="1">
    <source>
        <dbReference type="ARBA" id="ARBA00007274"/>
    </source>
</evidence>
<protein>
    <submittedName>
        <fullName evidence="5">Acetyltransferase-like isoleucine patch superfamily enzyme</fullName>
    </submittedName>
</protein>
<keyword evidence="6" id="KW-1185">Reference proteome</keyword>
<dbReference type="Proteomes" id="UP000295565">
    <property type="component" value="Unassembled WGS sequence"/>
</dbReference>
<organism evidence="5 6">
    <name type="scientific">Celerinatantimonas diazotrophica</name>
    <dbReference type="NCBI Taxonomy" id="412034"/>
    <lineage>
        <taxon>Bacteria</taxon>
        <taxon>Pseudomonadati</taxon>
        <taxon>Pseudomonadota</taxon>
        <taxon>Gammaproteobacteria</taxon>
        <taxon>Celerinatantimonadaceae</taxon>
        <taxon>Celerinatantimonas</taxon>
    </lineage>
</organism>
<dbReference type="InterPro" id="IPR001451">
    <property type="entry name" value="Hexapep"/>
</dbReference>
<evidence type="ECO:0000313" key="5">
    <source>
        <dbReference type="EMBL" id="TCK47303.1"/>
    </source>
</evidence>
<proteinExistence type="inferred from homology"/>
<dbReference type="SUPFAM" id="SSF51161">
    <property type="entry name" value="Trimeric LpxA-like enzymes"/>
    <property type="match status" value="1"/>
</dbReference>
<dbReference type="PANTHER" id="PTHR23416">
    <property type="entry name" value="SIALIC ACID SYNTHASE-RELATED"/>
    <property type="match status" value="1"/>
</dbReference>
<reference evidence="5 6" key="1">
    <citation type="submission" date="2019-03" db="EMBL/GenBank/DDBJ databases">
        <title>Genomic Encyclopedia of Type Strains, Phase IV (KMG-IV): sequencing the most valuable type-strain genomes for metagenomic binning, comparative biology and taxonomic classification.</title>
        <authorList>
            <person name="Goeker M."/>
        </authorList>
    </citation>
    <scope>NUCLEOTIDE SEQUENCE [LARGE SCALE GENOMIC DNA]</scope>
    <source>
        <strain evidence="5 6">DSM 18577</strain>
    </source>
</reference>
<accession>A0A4R1J9L4</accession>
<dbReference type="GO" id="GO:0005829">
    <property type="term" value="C:cytosol"/>
    <property type="evidence" value="ECO:0007669"/>
    <property type="project" value="TreeGrafter"/>
</dbReference>
<dbReference type="AlphaFoldDB" id="A0A4R1J9L4"/>
<dbReference type="Pfam" id="PF00132">
    <property type="entry name" value="Hexapep"/>
    <property type="match status" value="1"/>
</dbReference>
<dbReference type="RefSeq" id="WP_131913756.1">
    <property type="nucleotide sequence ID" value="NZ_OU594967.1"/>
</dbReference>
<keyword evidence="4" id="KW-0012">Acyltransferase</keyword>
<keyword evidence="2 5" id="KW-0808">Transferase</keyword>
<dbReference type="InterPro" id="IPR011004">
    <property type="entry name" value="Trimer_LpxA-like_sf"/>
</dbReference>
<evidence type="ECO:0000256" key="4">
    <source>
        <dbReference type="ARBA" id="ARBA00023315"/>
    </source>
</evidence>
<evidence type="ECO:0000256" key="3">
    <source>
        <dbReference type="ARBA" id="ARBA00022737"/>
    </source>
</evidence>
<dbReference type="Gene3D" id="2.160.10.10">
    <property type="entry name" value="Hexapeptide repeat proteins"/>
    <property type="match status" value="1"/>
</dbReference>
<dbReference type="GO" id="GO:0008374">
    <property type="term" value="F:O-acyltransferase activity"/>
    <property type="evidence" value="ECO:0007669"/>
    <property type="project" value="TreeGrafter"/>
</dbReference>
<dbReference type="CDD" id="cd04647">
    <property type="entry name" value="LbH_MAT_like"/>
    <property type="match status" value="1"/>
</dbReference>
<dbReference type="OrthoDB" id="9815592at2"/>
<name>A0A4R1J9L4_9GAMM</name>
<dbReference type="EMBL" id="SMGD01000015">
    <property type="protein sequence ID" value="TCK47303.1"/>
    <property type="molecule type" value="Genomic_DNA"/>
</dbReference>
<comment type="caution">
    <text evidence="5">The sequence shown here is derived from an EMBL/GenBank/DDBJ whole genome shotgun (WGS) entry which is preliminary data.</text>
</comment>
<dbReference type="PANTHER" id="PTHR23416:SF23">
    <property type="entry name" value="ACETYLTRANSFERASE C18B11.09C-RELATED"/>
    <property type="match status" value="1"/>
</dbReference>
<sequence>MSDHRTDPSVNYIEQHKQRLSWMPWLYYRLKPRHLSWAKPWQEQIQSQLSRLETVQIDQACFIAPQAQLFAEPGRNIAIGKQSFIAAECFLHGPITIGQEVGINHRCSFDGGAAGIEIGNRTRIANSVQIFAFNHGMHPDQSICQQNTTSKGVKIGEDVWIGAGVGIVDGVTVADHAVIGMHSTVTKNVPSWAIVAGNPAKIIGDRRDKS</sequence>
<evidence type="ECO:0000256" key="2">
    <source>
        <dbReference type="ARBA" id="ARBA00022679"/>
    </source>
</evidence>
<comment type="similarity">
    <text evidence="1">Belongs to the transferase hexapeptide repeat family.</text>
</comment>